<dbReference type="GO" id="GO:0005737">
    <property type="term" value="C:cytoplasm"/>
    <property type="evidence" value="ECO:0000318"/>
    <property type="project" value="GO_Central"/>
</dbReference>
<name>Q22757_CAEEL</name>
<organism evidence="4 5">
    <name type="scientific">Caenorhabditis elegans</name>
    <dbReference type="NCBI Taxonomy" id="6239"/>
    <lineage>
        <taxon>Eukaryota</taxon>
        <taxon>Metazoa</taxon>
        <taxon>Ecdysozoa</taxon>
        <taxon>Nematoda</taxon>
        <taxon>Chromadorea</taxon>
        <taxon>Rhabditida</taxon>
        <taxon>Rhabditina</taxon>
        <taxon>Rhabditomorpha</taxon>
        <taxon>Rhabditoidea</taxon>
        <taxon>Rhabditidae</taxon>
        <taxon>Peloderinae</taxon>
        <taxon>Caenorhabditis</taxon>
    </lineage>
</organism>
<dbReference type="WormBase" id="T24H7.3">
    <property type="protein sequence ID" value="CE02885"/>
    <property type="gene ID" value="WBGene00020782"/>
    <property type="gene designation" value="lelo-1"/>
</dbReference>
<comment type="similarity">
    <text evidence="1">Belongs to the GSKIP family.</text>
</comment>
<dbReference type="InterPro" id="IPR007967">
    <property type="entry name" value="GSKIP_dom"/>
</dbReference>
<dbReference type="RefSeq" id="NP_495248.1">
    <property type="nucleotide sequence ID" value="NM_062847.10"/>
</dbReference>
<dbReference type="DIP" id="DIP-24765N"/>
<dbReference type="AlphaFoldDB" id="Q22757"/>
<feature type="compositionally biased region" description="Low complexity" evidence="2">
    <location>
        <begin position="14"/>
        <end position="23"/>
    </location>
</feature>
<dbReference type="SMR" id="Q22757"/>
<dbReference type="IntAct" id="Q22757">
    <property type="interactions" value="2"/>
</dbReference>
<protein>
    <submittedName>
        <fullName evidence="4">GSKIP domain-containing protein</fullName>
    </submittedName>
</protein>
<dbReference type="FunCoup" id="Q22757">
    <property type="interactions" value="2077"/>
</dbReference>
<sequence>MTQQSDKDASVSETTTPPTTPVTVKKPALCGSCDCDVEKSTLEEEAMAAVRENAFAVNLIGVSEMLPRTSQLLFINVTTFENHTHCIELTQKGWRVASNRNDCMNGDFRQLDIHTKYFESLHTLLMDISPLFRETFGSKLISKLSELKKERSDSDE</sequence>
<feature type="region of interest" description="Disordered" evidence="2">
    <location>
        <begin position="1"/>
        <end position="23"/>
    </location>
</feature>
<dbReference type="EMBL" id="BX284602">
    <property type="protein sequence ID" value="CCD66144.1"/>
    <property type="molecule type" value="Genomic_DNA"/>
</dbReference>
<evidence type="ECO:0007829" key="7">
    <source>
        <dbReference type="PeptideAtlas" id="Q22757"/>
    </source>
</evidence>
<reference evidence="4 5" key="1">
    <citation type="journal article" date="1998" name="Science">
        <title>Genome sequence of the nematode C. elegans: a platform for investigating biology.</title>
        <authorList>
            <consortium name="The C. elegans sequencing consortium"/>
            <person name="Sulson J.E."/>
            <person name="Waterston R."/>
        </authorList>
    </citation>
    <scope>NUCLEOTIDE SEQUENCE [LARGE SCALE GENOMIC DNA]</scope>
    <source>
        <strain evidence="4 5">Bristol N2</strain>
    </source>
</reference>
<gene>
    <name evidence="4 6" type="primary">lelo-1</name>
    <name evidence="4" type="ORF">CELE_T24H7.3</name>
    <name evidence="6" type="ORF">T24H7.3</name>
</gene>
<dbReference type="GO" id="GO:0051018">
    <property type="term" value="F:protein kinase A binding"/>
    <property type="evidence" value="ECO:0000318"/>
    <property type="project" value="GO_Central"/>
</dbReference>
<dbReference type="UCSC" id="T24H7.3.1">
    <property type="organism name" value="c. elegans"/>
</dbReference>
<feature type="domain" description="GSKIP" evidence="3">
    <location>
        <begin position="43"/>
        <end position="147"/>
    </location>
</feature>
<dbReference type="PeptideAtlas" id="Q22757"/>
<proteinExistence type="evidence at protein level"/>
<dbReference type="Pfam" id="PF05303">
    <property type="entry name" value="GSKIP_dom"/>
    <property type="match status" value="1"/>
</dbReference>
<dbReference type="PaxDb" id="6239-T24H7.3.2"/>
<dbReference type="GeneID" id="174032"/>
<dbReference type="AGR" id="WB:WBGene00020782"/>
<dbReference type="Bgee" id="WBGene00020782">
    <property type="expression patterns" value="Expressed in germ line (C elegans) and 4 other cell types or tissues"/>
</dbReference>
<dbReference type="InterPro" id="IPR037395">
    <property type="entry name" value="GSKIP"/>
</dbReference>
<dbReference type="PIR" id="F88175">
    <property type="entry name" value="F88175"/>
</dbReference>
<dbReference type="InParanoid" id="Q22757"/>
<accession>Q22757</accession>
<dbReference type="InterPro" id="IPR023231">
    <property type="entry name" value="GSKIP_dom_sf"/>
</dbReference>
<evidence type="ECO:0000313" key="5">
    <source>
        <dbReference type="Proteomes" id="UP000001940"/>
    </source>
</evidence>
<dbReference type="STRING" id="6239.T24H7.3.3"/>
<dbReference type="PANTHER" id="PTHR12490:SF2">
    <property type="entry name" value="GSKIP DOMAIN-CONTAINING PROTEIN"/>
    <property type="match status" value="1"/>
</dbReference>
<dbReference type="OrthoDB" id="5804279at2759"/>
<dbReference type="KEGG" id="cel:CELE_T24H7.3"/>
<dbReference type="Gene3D" id="3.30.2280.10">
    <property type="entry name" value="Hypothetical protein (hspc210)"/>
    <property type="match status" value="1"/>
</dbReference>
<dbReference type="PhylomeDB" id="Q22757"/>
<dbReference type="eggNOG" id="KOG3965">
    <property type="taxonomic scope" value="Eukaryota"/>
</dbReference>
<dbReference type="Proteomes" id="UP000001940">
    <property type="component" value="Chromosome II"/>
</dbReference>
<keyword evidence="5" id="KW-1185">Reference proteome</keyword>
<dbReference type="SUPFAM" id="SSF103107">
    <property type="entry name" value="Hypothetical protein c14orf129, hspc210"/>
    <property type="match status" value="1"/>
</dbReference>
<evidence type="ECO:0000313" key="6">
    <source>
        <dbReference type="WormBase" id="T24H7.3"/>
    </source>
</evidence>
<dbReference type="OMA" id="HISERMK"/>
<dbReference type="GO" id="GO:0060828">
    <property type="term" value="P:regulation of canonical Wnt signaling pathway"/>
    <property type="evidence" value="ECO:0007669"/>
    <property type="project" value="InterPro"/>
</dbReference>
<evidence type="ECO:0000259" key="3">
    <source>
        <dbReference type="Pfam" id="PF05303"/>
    </source>
</evidence>
<keyword evidence="7" id="KW-1267">Proteomics identification</keyword>
<evidence type="ECO:0000256" key="2">
    <source>
        <dbReference type="SAM" id="MobiDB-lite"/>
    </source>
</evidence>
<evidence type="ECO:0000256" key="1">
    <source>
        <dbReference type="ARBA" id="ARBA00009571"/>
    </source>
</evidence>
<dbReference type="FunFam" id="3.30.2280.10:FF:000004">
    <property type="entry name" value="Protein CBG05668"/>
    <property type="match status" value="1"/>
</dbReference>
<dbReference type="HOGENOM" id="CLU_1688314_0_0_1"/>
<dbReference type="PANTHER" id="PTHR12490">
    <property type="entry name" value="GSK3B-INTERACTING PROTEIN"/>
    <property type="match status" value="1"/>
</dbReference>
<dbReference type="CTD" id="174032"/>
<feature type="compositionally biased region" description="Basic and acidic residues" evidence="2">
    <location>
        <begin position="1"/>
        <end position="10"/>
    </location>
</feature>
<dbReference type="GO" id="GO:0019207">
    <property type="term" value="F:kinase regulator activity"/>
    <property type="evidence" value="ECO:0000318"/>
    <property type="project" value="GO_Central"/>
</dbReference>
<comment type="interaction">
    <interactant intactId="EBI-330106">
        <id>Q22757</id>
    </interactant>
    <interactant intactId="EBI-2420718">
        <id>Q9N590</id>
        <label>pfkb-1.1</label>
    </interactant>
    <organismsDiffer>false</organismsDiffer>
    <experiments>4</experiments>
</comment>
<evidence type="ECO:0000313" key="4">
    <source>
        <dbReference type="EMBL" id="CCD66144.1"/>
    </source>
</evidence>